<dbReference type="InterPro" id="IPR029063">
    <property type="entry name" value="SAM-dependent_MTases_sf"/>
</dbReference>
<gene>
    <name evidence="4" type="ORF">BED41_03795</name>
</gene>
<dbReference type="GO" id="GO:0008757">
    <property type="term" value="F:S-adenosylmethionine-dependent methyltransferase activity"/>
    <property type="evidence" value="ECO:0007669"/>
    <property type="project" value="InterPro"/>
</dbReference>
<dbReference type="SUPFAM" id="SSF53335">
    <property type="entry name" value="S-adenosyl-L-methionine-dependent methyltransferases"/>
    <property type="match status" value="1"/>
</dbReference>
<dbReference type="OrthoDB" id="7365827at2"/>
<organism evidence="4 5">
    <name type="scientific">Cloacibacillus porcorum</name>
    <dbReference type="NCBI Taxonomy" id="1197717"/>
    <lineage>
        <taxon>Bacteria</taxon>
        <taxon>Thermotogati</taxon>
        <taxon>Synergistota</taxon>
        <taxon>Synergistia</taxon>
        <taxon>Synergistales</taxon>
        <taxon>Synergistaceae</taxon>
        <taxon>Cloacibacillus</taxon>
    </lineage>
</organism>
<dbReference type="STRING" id="1197717.BED41_03795"/>
<evidence type="ECO:0000313" key="5">
    <source>
        <dbReference type="Proteomes" id="UP000093044"/>
    </source>
</evidence>
<dbReference type="RefSeq" id="WP_066743256.1">
    <property type="nucleotide sequence ID" value="NZ_CATWZH010000049.1"/>
</dbReference>
<keyword evidence="2 4" id="KW-0808">Transferase</keyword>
<keyword evidence="3" id="KW-0949">S-adenosyl-L-methionine</keyword>
<dbReference type="KEGG" id="cpor:BED41_03795"/>
<accession>A0A1B2I2S1</accession>
<dbReference type="PANTHER" id="PTHR43464">
    <property type="entry name" value="METHYLTRANSFERASE"/>
    <property type="match status" value="1"/>
</dbReference>
<dbReference type="GO" id="GO:0032259">
    <property type="term" value="P:methylation"/>
    <property type="evidence" value="ECO:0007669"/>
    <property type="project" value="UniProtKB-KW"/>
</dbReference>
<evidence type="ECO:0000256" key="3">
    <source>
        <dbReference type="ARBA" id="ARBA00022691"/>
    </source>
</evidence>
<name>A0A1B2I2S1_9BACT</name>
<dbReference type="Proteomes" id="UP000093044">
    <property type="component" value="Chromosome"/>
</dbReference>
<dbReference type="GeneID" id="83056976"/>
<evidence type="ECO:0000313" key="4">
    <source>
        <dbReference type="EMBL" id="ANZ44285.1"/>
    </source>
</evidence>
<dbReference type="EMBL" id="CP016757">
    <property type="protein sequence ID" value="ANZ44285.1"/>
    <property type="molecule type" value="Genomic_DNA"/>
</dbReference>
<dbReference type="AlphaFoldDB" id="A0A1B2I2S1"/>
<dbReference type="InterPro" id="IPR013216">
    <property type="entry name" value="Methyltransf_11"/>
</dbReference>
<evidence type="ECO:0000256" key="2">
    <source>
        <dbReference type="ARBA" id="ARBA00022679"/>
    </source>
</evidence>
<keyword evidence="1 4" id="KW-0489">Methyltransferase</keyword>
<dbReference type="Gene3D" id="3.40.50.150">
    <property type="entry name" value="Vaccinia Virus protein VP39"/>
    <property type="match status" value="1"/>
</dbReference>
<sequence length="247" mass="28236">MKENKYDDKLFFEKYAGMKRSVEGLDGAGEWETLKSLLPDFRGKRLLDLGCGYGWHCIYAMEQGAASATGIDISEKMLAVAREKTHYPQVTYKRMALEEMDFPDGSFDIVLSSLALHYVKSFGNVAKRVNRFLSDGGYFVFSAEHPVFTAEGSQDWYRNDTGKILHFPVDNYFCEGLRHARFLGEEVVKYHKTLTTYIDGLLTNGFELLRLVEPQPPEKMLDIEGMRDEMRRPMMLIVAARKKSGGR</sequence>
<dbReference type="Pfam" id="PF08241">
    <property type="entry name" value="Methyltransf_11"/>
    <property type="match status" value="1"/>
</dbReference>
<protein>
    <submittedName>
        <fullName evidence="4">SAM-dependent methyltransferase</fullName>
    </submittedName>
</protein>
<proteinExistence type="predicted"/>
<evidence type="ECO:0000256" key="1">
    <source>
        <dbReference type="ARBA" id="ARBA00022603"/>
    </source>
</evidence>
<dbReference type="PANTHER" id="PTHR43464:SF19">
    <property type="entry name" value="UBIQUINONE BIOSYNTHESIS O-METHYLTRANSFERASE, MITOCHONDRIAL"/>
    <property type="match status" value="1"/>
</dbReference>
<keyword evidence="5" id="KW-1185">Reference proteome</keyword>
<dbReference type="CDD" id="cd02440">
    <property type="entry name" value="AdoMet_MTases"/>
    <property type="match status" value="1"/>
</dbReference>
<reference evidence="4" key="1">
    <citation type="submission" date="2016-08" db="EMBL/GenBank/DDBJ databases">
        <title>Complete genome of Cloacibacillus porcorum.</title>
        <authorList>
            <person name="Looft T."/>
            <person name="Bayles D.O."/>
            <person name="Alt D.P."/>
        </authorList>
    </citation>
    <scope>NUCLEOTIDE SEQUENCE [LARGE SCALE GENOMIC DNA]</scope>
    <source>
        <strain evidence="4">CL-84</strain>
    </source>
</reference>